<accession>A0AA40W970</accession>
<dbReference type="Proteomes" id="UP000644282">
    <property type="component" value="Unassembled WGS sequence"/>
</dbReference>
<name>A0AA40W970_LEPIR</name>
<reference evidence="1" key="1">
    <citation type="submission" date="2020-10" db="EMBL/GenBank/DDBJ databases">
        <title>New Zealand Leptospira genomics.</title>
        <authorList>
            <person name="Wilkinson D.A."/>
            <person name="Nisa S."/>
            <person name="Moinet M."/>
            <person name="Benschop J."/>
        </authorList>
    </citation>
    <scope>NUCLEOTIDE SEQUENCE</scope>
    <source>
        <strain evidence="1">ESR8</strain>
    </source>
</reference>
<dbReference type="EMBL" id="JADDXF010000004">
    <property type="protein sequence ID" value="MBE8429029.1"/>
    <property type="molecule type" value="Genomic_DNA"/>
</dbReference>
<dbReference type="SUPFAM" id="SSF88723">
    <property type="entry name" value="PIN domain-like"/>
    <property type="match status" value="1"/>
</dbReference>
<dbReference type="InterPro" id="IPR029060">
    <property type="entry name" value="PIN-like_dom_sf"/>
</dbReference>
<comment type="caution">
    <text evidence="1">The sequence shown here is derived from an EMBL/GenBank/DDBJ whole genome shotgun (WGS) entry which is preliminary data.</text>
</comment>
<sequence>MLEMKGRIKLTEPIKIWLREALSAPGIKSVNLTPKIVTDSINLPGKFHSDRLIVSTSRILGAELITYDKEIIRYSKAGYIKVFNSTK</sequence>
<dbReference type="AlphaFoldDB" id="A0AA40W970"/>
<proteinExistence type="predicted"/>
<evidence type="ECO:0000313" key="2">
    <source>
        <dbReference type="Proteomes" id="UP000644282"/>
    </source>
</evidence>
<organism evidence="1 2">
    <name type="scientific">Leptospira interrogans serovar Pomona</name>
    <dbReference type="NCBI Taxonomy" id="44276"/>
    <lineage>
        <taxon>Bacteria</taxon>
        <taxon>Pseudomonadati</taxon>
        <taxon>Spirochaetota</taxon>
        <taxon>Spirochaetia</taxon>
        <taxon>Leptospirales</taxon>
        <taxon>Leptospiraceae</taxon>
        <taxon>Leptospira</taxon>
    </lineage>
</organism>
<evidence type="ECO:0000313" key="1">
    <source>
        <dbReference type="EMBL" id="MBE8429029.1"/>
    </source>
</evidence>
<dbReference type="RefSeq" id="WP_000892021.1">
    <property type="nucleotide sequence ID" value="NZ_CP186594.1"/>
</dbReference>
<protein>
    <recommendedName>
        <fullName evidence="3">PIN domain-containing protein</fullName>
    </recommendedName>
</protein>
<gene>
    <name evidence="1" type="ORF">IQB77_04025</name>
</gene>
<evidence type="ECO:0008006" key="3">
    <source>
        <dbReference type="Google" id="ProtNLM"/>
    </source>
</evidence>